<evidence type="ECO:0000256" key="4">
    <source>
        <dbReference type="ARBA" id="ARBA00023242"/>
    </source>
</evidence>
<proteinExistence type="inferred from homology"/>
<feature type="domain" description="Mif2 N-terminal" evidence="9">
    <location>
        <begin position="16"/>
        <end position="151"/>
    </location>
</feature>
<comment type="subcellular location">
    <subcellularLocation>
        <location evidence="1">Nucleus</location>
    </subcellularLocation>
</comment>
<protein>
    <recommendedName>
        <fullName evidence="6">CENP-C homolog</fullName>
    </recommendedName>
</protein>
<gene>
    <name evidence="10" type="ORF">K490DRAFT_58421</name>
</gene>
<feature type="compositionally biased region" description="Basic residues" evidence="7">
    <location>
        <begin position="562"/>
        <end position="575"/>
    </location>
</feature>
<accession>A0A9P4HQ30</accession>
<dbReference type="GO" id="GO:0000776">
    <property type="term" value="C:kinetochore"/>
    <property type="evidence" value="ECO:0007669"/>
    <property type="project" value="InterPro"/>
</dbReference>
<keyword evidence="3" id="KW-0238">DNA-binding</keyword>
<dbReference type="FunFam" id="2.60.120.10:FF:000033">
    <property type="entry name" value="Centromere protein C 1"/>
    <property type="match status" value="1"/>
</dbReference>
<feature type="compositionally biased region" description="Basic residues" evidence="7">
    <location>
        <begin position="397"/>
        <end position="406"/>
    </location>
</feature>
<evidence type="ECO:0000313" key="10">
    <source>
        <dbReference type="EMBL" id="KAF2085795.1"/>
    </source>
</evidence>
<dbReference type="InterPro" id="IPR014710">
    <property type="entry name" value="RmlC-like_jellyroll"/>
</dbReference>
<evidence type="ECO:0000256" key="1">
    <source>
        <dbReference type="ARBA" id="ARBA00004123"/>
    </source>
</evidence>
<feature type="compositionally biased region" description="Basic residues" evidence="7">
    <location>
        <begin position="363"/>
        <end position="372"/>
    </location>
</feature>
<dbReference type="AlphaFoldDB" id="A0A9P4HQ30"/>
<dbReference type="GO" id="GO:0051315">
    <property type="term" value="P:attachment of mitotic spindle microtubules to kinetochore"/>
    <property type="evidence" value="ECO:0007669"/>
    <property type="project" value="TreeGrafter"/>
</dbReference>
<dbReference type="Proteomes" id="UP000799776">
    <property type="component" value="Unassembled WGS sequence"/>
</dbReference>
<evidence type="ECO:0000256" key="2">
    <source>
        <dbReference type="ARBA" id="ARBA00010291"/>
    </source>
</evidence>
<organism evidence="10 11">
    <name type="scientific">Saccharata proteae CBS 121410</name>
    <dbReference type="NCBI Taxonomy" id="1314787"/>
    <lineage>
        <taxon>Eukaryota</taxon>
        <taxon>Fungi</taxon>
        <taxon>Dikarya</taxon>
        <taxon>Ascomycota</taxon>
        <taxon>Pezizomycotina</taxon>
        <taxon>Dothideomycetes</taxon>
        <taxon>Dothideomycetes incertae sedis</taxon>
        <taxon>Botryosphaeriales</taxon>
        <taxon>Saccharataceae</taxon>
        <taxon>Saccharata</taxon>
    </lineage>
</organism>
<evidence type="ECO:0000256" key="7">
    <source>
        <dbReference type="SAM" id="MobiDB-lite"/>
    </source>
</evidence>
<feature type="compositionally biased region" description="Polar residues" evidence="7">
    <location>
        <begin position="109"/>
        <end position="135"/>
    </location>
</feature>
<feature type="compositionally biased region" description="Acidic residues" evidence="7">
    <location>
        <begin position="341"/>
        <end position="355"/>
    </location>
</feature>
<evidence type="ECO:0000256" key="3">
    <source>
        <dbReference type="ARBA" id="ARBA00023125"/>
    </source>
</evidence>
<dbReference type="OrthoDB" id="1939643at2759"/>
<dbReference type="PANTHER" id="PTHR16684">
    <property type="entry name" value="CENTROMERE PROTEIN C"/>
    <property type="match status" value="1"/>
</dbReference>
<dbReference type="EMBL" id="ML978728">
    <property type="protein sequence ID" value="KAF2085795.1"/>
    <property type="molecule type" value="Genomic_DNA"/>
</dbReference>
<comment type="function">
    <text evidence="5">Component of the kinetochore, a multiprotein complex that assembles on centromeric DNA and attaches chromosomes to spindle microtubules, mediating chromosome segregation and sister chromatid segregation during meiosis and mitosis. Component of the inner kinetochore constitutive centromere-associated network (CCAN), which serves as a structural platform for outer kinetochore assembly.</text>
</comment>
<evidence type="ECO:0000256" key="5">
    <source>
        <dbReference type="ARBA" id="ARBA00057947"/>
    </source>
</evidence>
<comment type="similarity">
    <text evidence="2">Belongs to the CENP-C/MIF2 family.</text>
</comment>
<feature type="compositionally biased region" description="Acidic residues" evidence="7">
    <location>
        <begin position="251"/>
        <end position="260"/>
    </location>
</feature>
<dbReference type="CDD" id="cd06993">
    <property type="entry name" value="cupin_CENP-C_C"/>
    <property type="match status" value="1"/>
</dbReference>
<feature type="compositionally biased region" description="Basic and acidic residues" evidence="7">
    <location>
        <begin position="30"/>
        <end position="42"/>
    </location>
</feature>
<dbReference type="InterPro" id="IPR028386">
    <property type="entry name" value="CENP-C/Mif2/cnp3"/>
</dbReference>
<reference evidence="10" key="1">
    <citation type="journal article" date="2020" name="Stud. Mycol.">
        <title>101 Dothideomycetes genomes: a test case for predicting lifestyles and emergence of pathogens.</title>
        <authorList>
            <person name="Haridas S."/>
            <person name="Albert R."/>
            <person name="Binder M."/>
            <person name="Bloem J."/>
            <person name="Labutti K."/>
            <person name="Salamov A."/>
            <person name="Andreopoulos B."/>
            <person name="Baker S."/>
            <person name="Barry K."/>
            <person name="Bills G."/>
            <person name="Bluhm B."/>
            <person name="Cannon C."/>
            <person name="Castanera R."/>
            <person name="Culley D."/>
            <person name="Daum C."/>
            <person name="Ezra D."/>
            <person name="Gonzalez J."/>
            <person name="Henrissat B."/>
            <person name="Kuo A."/>
            <person name="Liang C."/>
            <person name="Lipzen A."/>
            <person name="Lutzoni F."/>
            <person name="Magnuson J."/>
            <person name="Mondo S."/>
            <person name="Nolan M."/>
            <person name="Ohm R."/>
            <person name="Pangilinan J."/>
            <person name="Park H.-J."/>
            <person name="Ramirez L."/>
            <person name="Alfaro M."/>
            <person name="Sun H."/>
            <person name="Tritt A."/>
            <person name="Yoshinaga Y."/>
            <person name="Zwiers L.-H."/>
            <person name="Turgeon B."/>
            <person name="Goodwin S."/>
            <person name="Spatafora J."/>
            <person name="Crous P."/>
            <person name="Grigoriev I."/>
        </authorList>
    </citation>
    <scope>NUCLEOTIDE SEQUENCE</scope>
    <source>
        <strain evidence="10">CBS 121410</strain>
    </source>
</reference>
<keyword evidence="11" id="KW-1185">Reference proteome</keyword>
<dbReference type="GO" id="GO:0005634">
    <property type="term" value="C:nucleus"/>
    <property type="evidence" value="ECO:0007669"/>
    <property type="project" value="UniProtKB-SubCell"/>
</dbReference>
<dbReference type="Pfam" id="PF15624">
    <property type="entry name" value="Mif2_N"/>
    <property type="match status" value="1"/>
</dbReference>
<feature type="compositionally biased region" description="Acidic residues" evidence="7">
    <location>
        <begin position="198"/>
        <end position="223"/>
    </location>
</feature>
<evidence type="ECO:0000256" key="6">
    <source>
        <dbReference type="ARBA" id="ARBA00075033"/>
    </source>
</evidence>
<dbReference type="InterPro" id="IPR028929">
    <property type="entry name" value="Mif2_N"/>
</dbReference>
<sequence length="743" mass="81388">MAPADDAGKKKRENQYFDVGVQGRKTGVTLEDRGVRDEHGMELIDGIFSSPEKSPAKRTARSDDRTLTSSDMDVQQSSMPEPAETLSARRSLQTSGKTSLPPPLGRSPIKTNLGSSPRRQSSMGPPSQPRPNAQLSGRAASHPAVARRLDFSNTGKGQDVEESPAQSGGSSGRAVRRKHLDEIEESPVQQTRRTMDESIVEVEDAEEGAEEEAEDEALADEDANGQMNGAPEDSPEPVNGDDSVEMLPEQGEAEDEEEPISELIPPPKKGSKARKGRSSIDESTDQIQDLADEIPAAQPKKRGRPKGSSLLVSQSNHAPRARNNRTGRIAQKATDANQADESAEDVEAPEEDPSVLEESAAAPKKRGRKPKAKPTQAVEDESTVDDPPVLEEPAAAPKKRGRKPKAKPAEAMEDTTMVEGPAQEAPKRGRPAKKREHVEVEEDAQGEPGPPNKRAKQKGPQKKPPSERDPNAKVVSKAIGAKSKKGQAQAREPSVAAAATHANRQRTREETPYQDPKAVKTRGGRVVMRPLDYFKGERAEYDHDRNMLRVIHIDEDPPEKKTRQRKASGRPRRRAPAVIEEEEPELEEWEQDGDMVISGLMNGWDEINNVPMPAWKTEKGIEMRMDDVKSGEFRYSKILTSPFFSAGMVDLPAQGSKSLKNSKNKHMSFCLLSGKVEVQVGEMLFAISKGGVFIVPRGNIYAIHNVAEEPARIFFTWACEVAPGTTEPQTAQQALSREEEQEE</sequence>
<feature type="compositionally biased region" description="Polar residues" evidence="7">
    <location>
        <begin position="67"/>
        <end position="79"/>
    </location>
</feature>
<keyword evidence="4" id="KW-0539">Nucleus</keyword>
<dbReference type="Pfam" id="PF11699">
    <property type="entry name" value="CENP-C_C"/>
    <property type="match status" value="1"/>
</dbReference>
<feature type="region of interest" description="Disordered" evidence="7">
    <location>
        <begin position="551"/>
        <end position="585"/>
    </location>
</feature>
<dbReference type="GO" id="GO:0019237">
    <property type="term" value="F:centromeric DNA binding"/>
    <property type="evidence" value="ECO:0007669"/>
    <property type="project" value="InterPro"/>
</dbReference>
<dbReference type="PANTHER" id="PTHR16684:SF11">
    <property type="entry name" value="CENTROMERE PROTEIN C"/>
    <property type="match status" value="1"/>
</dbReference>
<dbReference type="GO" id="GO:0051382">
    <property type="term" value="P:kinetochore assembly"/>
    <property type="evidence" value="ECO:0007669"/>
    <property type="project" value="InterPro"/>
</dbReference>
<feature type="compositionally biased region" description="Polar residues" evidence="7">
    <location>
        <begin position="88"/>
        <end position="98"/>
    </location>
</feature>
<dbReference type="InterPro" id="IPR011051">
    <property type="entry name" value="RmlC_Cupin_sf"/>
</dbReference>
<dbReference type="Gene3D" id="2.60.120.10">
    <property type="entry name" value="Jelly Rolls"/>
    <property type="match status" value="1"/>
</dbReference>
<dbReference type="SUPFAM" id="SSF51182">
    <property type="entry name" value="RmlC-like cupins"/>
    <property type="match status" value="1"/>
</dbReference>
<comment type="caution">
    <text evidence="10">The sequence shown here is derived from an EMBL/GenBank/DDBJ whole genome shotgun (WGS) entry which is preliminary data.</text>
</comment>
<dbReference type="GO" id="GO:0051455">
    <property type="term" value="P:spindle attachment to meiosis I kinetochore"/>
    <property type="evidence" value="ECO:0007669"/>
    <property type="project" value="TreeGrafter"/>
</dbReference>
<feature type="compositionally biased region" description="Basic and acidic residues" evidence="7">
    <location>
        <begin position="551"/>
        <end position="561"/>
    </location>
</feature>
<dbReference type="InterPro" id="IPR025974">
    <property type="entry name" value="Mif2/CENP-C_cupin"/>
</dbReference>
<feature type="domain" description="Mif2/CENP-C cupin" evidence="8">
    <location>
        <begin position="633"/>
        <end position="716"/>
    </location>
</feature>
<name>A0A9P4HQ30_9PEZI</name>
<feature type="region of interest" description="Disordered" evidence="7">
    <location>
        <begin position="1"/>
        <end position="522"/>
    </location>
</feature>
<evidence type="ECO:0000313" key="11">
    <source>
        <dbReference type="Proteomes" id="UP000799776"/>
    </source>
</evidence>
<evidence type="ECO:0000259" key="8">
    <source>
        <dbReference type="Pfam" id="PF11699"/>
    </source>
</evidence>
<evidence type="ECO:0000259" key="9">
    <source>
        <dbReference type="Pfam" id="PF15624"/>
    </source>
</evidence>